<feature type="domain" description="Amino acid permease/ SLC12A" evidence="8">
    <location>
        <begin position="1"/>
        <end position="399"/>
    </location>
</feature>
<accession>A0ABY6Z8H4</accession>
<keyword evidence="6 7" id="KW-0472">Membrane</keyword>
<keyword evidence="4" id="KW-0029">Amino-acid transport</keyword>
<organism evidence="9 10">
    <name type="scientific">Alicyclobacillus dauci</name>
    <dbReference type="NCBI Taxonomy" id="1475485"/>
    <lineage>
        <taxon>Bacteria</taxon>
        <taxon>Bacillati</taxon>
        <taxon>Bacillota</taxon>
        <taxon>Bacilli</taxon>
        <taxon>Bacillales</taxon>
        <taxon>Alicyclobacillaceae</taxon>
        <taxon>Alicyclobacillus</taxon>
    </lineage>
</organism>
<dbReference type="PANTHER" id="PTHR43495">
    <property type="entry name" value="GABA PERMEASE"/>
    <property type="match status" value="1"/>
</dbReference>
<evidence type="ECO:0000256" key="2">
    <source>
        <dbReference type="ARBA" id="ARBA00022448"/>
    </source>
</evidence>
<feature type="transmembrane region" description="Helical" evidence="7">
    <location>
        <begin position="75"/>
        <end position="98"/>
    </location>
</feature>
<feature type="transmembrane region" description="Helical" evidence="7">
    <location>
        <begin position="404"/>
        <end position="423"/>
    </location>
</feature>
<dbReference type="Pfam" id="PF00324">
    <property type="entry name" value="AA_permease"/>
    <property type="match status" value="1"/>
</dbReference>
<dbReference type="EMBL" id="CP104064">
    <property type="protein sequence ID" value="WAH39195.1"/>
    <property type="molecule type" value="Genomic_DNA"/>
</dbReference>
<evidence type="ECO:0000256" key="6">
    <source>
        <dbReference type="ARBA" id="ARBA00023136"/>
    </source>
</evidence>
<evidence type="ECO:0000256" key="4">
    <source>
        <dbReference type="ARBA" id="ARBA00022970"/>
    </source>
</evidence>
<feature type="transmembrane region" description="Helical" evidence="7">
    <location>
        <begin position="181"/>
        <end position="203"/>
    </location>
</feature>
<dbReference type="Proteomes" id="UP001164803">
    <property type="component" value="Chromosome"/>
</dbReference>
<evidence type="ECO:0000259" key="8">
    <source>
        <dbReference type="Pfam" id="PF00324"/>
    </source>
</evidence>
<evidence type="ECO:0000256" key="1">
    <source>
        <dbReference type="ARBA" id="ARBA00004141"/>
    </source>
</evidence>
<gene>
    <name evidence="9" type="ORF">NZD86_11510</name>
</gene>
<name>A0ABY6Z8H4_9BACL</name>
<feature type="transmembrane region" description="Helical" evidence="7">
    <location>
        <begin position="312"/>
        <end position="333"/>
    </location>
</feature>
<feature type="transmembrane region" description="Helical" evidence="7">
    <location>
        <begin position="24"/>
        <end position="46"/>
    </location>
</feature>
<evidence type="ECO:0000313" key="10">
    <source>
        <dbReference type="Proteomes" id="UP001164803"/>
    </source>
</evidence>
<dbReference type="PIRSF" id="PIRSF006060">
    <property type="entry name" value="AA_transporter"/>
    <property type="match status" value="1"/>
</dbReference>
<evidence type="ECO:0000256" key="3">
    <source>
        <dbReference type="ARBA" id="ARBA00022692"/>
    </source>
</evidence>
<keyword evidence="10" id="KW-1185">Reference proteome</keyword>
<feature type="transmembrane region" description="Helical" evidence="7">
    <location>
        <begin position="339"/>
        <end position="362"/>
    </location>
</feature>
<proteinExistence type="predicted"/>
<dbReference type="PANTHER" id="PTHR43495:SF5">
    <property type="entry name" value="GAMMA-AMINOBUTYRIC ACID PERMEASE"/>
    <property type="match status" value="1"/>
</dbReference>
<feature type="transmembrane region" description="Helical" evidence="7">
    <location>
        <begin position="268"/>
        <end position="291"/>
    </location>
</feature>
<keyword evidence="5 7" id="KW-1133">Transmembrane helix</keyword>
<reference evidence="9" key="1">
    <citation type="submission" date="2022-08" db="EMBL/GenBank/DDBJ databases">
        <title>Alicyclobacillus dauci DSM2870, complete genome.</title>
        <authorList>
            <person name="Wang Q."/>
            <person name="Cai R."/>
            <person name="Wang Z."/>
        </authorList>
    </citation>
    <scope>NUCLEOTIDE SEQUENCE</scope>
    <source>
        <strain evidence="9">DSM 28700</strain>
    </source>
</reference>
<keyword evidence="2" id="KW-0813">Transport</keyword>
<evidence type="ECO:0000313" key="9">
    <source>
        <dbReference type="EMBL" id="WAH39195.1"/>
    </source>
</evidence>
<keyword evidence="3 7" id="KW-0812">Transmembrane</keyword>
<comment type="subcellular location">
    <subcellularLocation>
        <location evidence="1">Membrane</location>
        <topology evidence="1">Multi-pass membrane protein</topology>
    </subcellularLocation>
</comment>
<dbReference type="Gene3D" id="1.20.1740.10">
    <property type="entry name" value="Amino acid/polyamine transporter I"/>
    <property type="match status" value="1"/>
</dbReference>
<dbReference type="InterPro" id="IPR004841">
    <property type="entry name" value="AA-permease/SLC12A_dom"/>
</dbReference>
<sequence length="440" mass="47392">MGGIIGAGFFLGAGSPIRTAGPSVLLAFLIGGLITSQVIGALNTVALDHPVEGAFKVYADMYTGRFLGYMQGWTYYLTSILTISSEAVASAIFVRVWLPSVPVWVFSSSFAALILLINCFGVKNFGMVESFMSVVKIAALIGFIVVVALMIFGVHPHTVGSVGFTTSSGGHGFFPHGVGGLFQSMLIVIFAYAGIGVFATAAIELKHPRKLDVGGMATSLGLTVLYILAIGSLLLVLPWSQASTQISPFVQALQHAHMRTLADILNGVILIAAFSVMAGAVFSSCQILASLGHSGEAPRFSTRTSKRREIPYGALVFTAIGLAIFIGLSYILPSTVYNFLVSASSFFTFFNWFIMLTTFLVWRRKNRNKHISWLAFGHPVSTYLTMAAIVFLAFYALTDRVDRLGFYVCVGMAIVITACYFFTRKFKTSPAATNALTDKE</sequence>
<feature type="transmembrane region" description="Helical" evidence="7">
    <location>
        <begin position="134"/>
        <end position="154"/>
    </location>
</feature>
<protein>
    <submittedName>
        <fullName evidence="9">Amino acid permease</fullName>
    </submittedName>
</protein>
<feature type="transmembrane region" description="Helical" evidence="7">
    <location>
        <begin position="215"/>
        <end position="239"/>
    </location>
</feature>
<evidence type="ECO:0000256" key="5">
    <source>
        <dbReference type="ARBA" id="ARBA00022989"/>
    </source>
</evidence>
<feature type="transmembrane region" description="Helical" evidence="7">
    <location>
        <begin position="374"/>
        <end position="398"/>
    </location>
</feature>
<evidence type="ECO:0000256" key="7">
    <source>
        <dbReference type="SAM" id="Phobius"/>
    </source>
</evidence>
<feature type="transmembrane region" description="Helical" evidence="7">
    <location>
        <begin position="104"/>
        <end position="122"/>
    </location>
</feature>